<accession>A0ABT8F683</accession>
<feature type="domain" description="Secretion system C-terminal sorting" evidence="1">
    <location>
        <begin position="1084"/>
        <end position="1161"/>
    </location>
</feature>
<dbReference type="PANTHER" id="PTHR43739">
    <property type="entry name" value="XYLOGLUCANASE (EUROFUNG)"/>
    <property type="match status" value="1"/>
</dbReference>
<evidence type="ECO:0000259" key="1">
    <source>
        <dbReference type="Pfam" id="PF18962"/>
    </source>
</evidence>
<comment type="caution">
    <text evidence="2">The sequence shown here is derived from an EMBL/GenBank/DDBJ whole genome shotgun (WGS) entry which is preliminary data.</text>
</comment>
<gene>
    <name evidence="2" type="ORF">QWY31_10490</name>
</gene>
<evidence type="ECO:0000313" key="2">
    <source>
        <dbReference type="EMBL" id="MDN4165932.1"/>
    </source>
</evidence>
<dbReference type="RefSeq" id="WP_320004468.1">
    <property type="nucleotide sequence ID" value="NZ_JAUHJS010000005.1"/>
</dbReference>
<organism evidence="2 3">
    <name type="scientific">Shiella aurantiaca</name>
    <dbReference type="NCBI Taxonomy" id="3058365"/>
    <lineage>
        <taxon>Bacteria</taxon>
        <taxon>Pseudomonadati</taxon>
        <taxon>Bacteroidota</taxon>
        <taxon>Cytophagia</taxon>
        <taxon>Cytophagales</taxon>
        <taxon>Shiellaceae</taxon>
        <taxon>Shiella</taxon>
    </lineage>
</organism>
<name>A0ABT8F683_9BACT</name>
<protein>
    <submittedName>
        <fullName evidence="2">T9SS type A sorting domain-containing protein</fullName>
    </submittedName>
</protein>
<dbReference type="EMBL" id="JAUHJS010000005">
    <property type="protein sequence ID" value="MDN4165932.1"/>
    <property type="molecule type" value="Genomic_DNA"/>
</dbReference>
<evidence type="ECO:0000313" key="3">
    <source>
        <dbReference type="Proteomes" id="UP001168552"/>
    </source>
</evidence>
<dbReference type="InterPro" id="IPR026444">
    <property type="entry name" value="Secre_tail"/>
</dbReference>
<dbReference type="Proteomes" id="UP001168552">
    <property type="component" value="Unassembled WGS sequence"/>
</dbReference>
<reference evidence="2" key="1">
    <citation type="submission" date="2023-06" db="EMBL/GenBank/DDBJ databases">
        <title>Cytophagales bacterium Strain LB-30, isolated from soil.</title>
        <authorList>
            <person name="Liu B."/>
        </authorList>
    </citation>
    <scope>NUCLEOTIDE SEQUENCE</scope>
    <source>
        <strain evidence="2">LB-30</strain>
    </source>
</reference>
<dbReference type="NCBIfam" id="TIGR04183">
    <property type="entry name" value="Por_Secre_tail"/>
    <property type="match status" value="1"/>
</dbReference>
<dbReference type="PANTHER" id="PTHR43739:SF5">
    <property type="entry name" value="EXO-ALPHA-SIALIDASE"/>
    <property type="match status" value="1"/>
</dbReference>
<keyword evidence="3" id="KW-1185">Reference proteome</keyword>
<dbReference type="Gene3D" id="2.130.10.10">
    <property type="entry name" value="YVTN repeat-like/Quinoprotein amine dehydrogenase"/>
    <property type="match status" value="5"/>
</dbReference>
<proteinExistence type="predicted"/>
<dbReference type="Pfam" id="PF18962">
    <property type="entry name" value="Por_Secre_tail"/>
    <property type="match status" value="1"/>
</dbReference>
<dbReference type="InterPro" id="IPR015943">
    <property type="entry name" value="WD40/YVTN_repeat-like_dom_sf"/>
</dbReference>
<dbReference type="InterPro" id="IPR052025">
    <property type="entry name" value="Xyloglucanase_GH74"/>
</dbReference>
<sequence>MKKNNLLTLIAVIAFAGIIIVPLSLVEEEPYSQTPEQIQVQQYEAKRARKMAGGAKFDNPDKFELLLMQLRTGADELAPSYPLNYQIKELKASRIAALAKRNQSASLANSVTWVERGPANVPGRTRGILVDYADPSLNTWLAASASGGIWKTTDGGLTWANKTDDLPNLALTTLANSEANPSIVYAGSGEGFGNLDAVRGNGIFKSADWGETWTQLASTADQIEFAYINRLAVDPADPNYVLAVTNTGIYLSVDGGVNWSEQYTGGRVQDLRPNPEDFSVLYAAENGVGVLKSVDKGLTWSLSNIGLSSTGRYEIAISPVNPNRIFAAGESAESSELYVSSDGGVTWYLTQQQNAGANENWLGGQGWYDNTVEAHPFDENVVYLGGINQWRATVLANETIGDRTLLSFDPTGMPSLFFVNFSGAYFGGRLDIGEGITSDDFVDVEIRFGQTQKAHRFTVPANGGSNGDGGAGIAPNDYTYQDYVDIPFQVWDVTNNRQLGVSFRDQENDGVFDVEAVDPDDDSRAREYIFIHTFDYDAVNANASVTTNGGHEVEQLYFMWPRLLDGETWDPINQPGTIKIFAGNERFKDRNLENVTDGYSQFGGKNQEVHVDQHNIVPVVVDAVAETFKLIIGNDGGVYVSDEGTDPGFSNGTWNFAGSGYNTTQFYGVDKKPGSLEFIGGTQDNGTWKSNGESTDPSALYSFMLGGDGFEAIWNNSDPQKLIGGAQFNGFSRSTNGGVSWSPARPGDNGSGGAPFVSRLANSKSDPDRIFTIGSRGVWRSDNFGSSWVNKPLGSTYTMSSTSNVDVSLAKSKVVWAFDAMTEDERINVSVDGGETFAPVNNYTEVTMGQVSGFATHPTDWQTAYALFSISGRPKILKTTDLGQTWTDISGFGTNSVSSTGFPNVAVYALLVMPHDPNIIWVGTEIGLVESTDGGATWALSTSGLPAVSIWEMKTMDDQVVLATHGRGIWTAQIPELPEITFIPVLSTTFFDEDAMQVVIEANLRSAYDSLQVWFNNESKATLVSPELGESTLGVDFTQAGSYEVILVGYKGGRSFESYSFPLQINEPRVLGMQQDINIPLIKLYPNPVSSNLYIQLPNTRQEVVEVTVFSYLGKVHARKIVPVASLSNNQLSLNVTSMPKGVALVQVKLGASTSVQKIIIE</sequence>
<dbReference type="SUPFAM" id="SSF110296">
    <property type="entry name" value="Oligoxyloglucan reducing end-specific cellobiohydrolase"/>
    <property type="match status" value="2"/>
</dbReference>